<protein>
    <submittedName>
        <fullName evidence="1">Uncharacterized protein</fullName>
    </submittedName>
</protein>
<dbReference type="AlphaFoldDB" id="R3L4T5"/>
<name>R3L4T5_ENTFL</name>
<dbReference type="EMBL" id="ASDZ01000007">
    <property type="protein sequence ID" value="EOK15809.1"/>
    <property type="molecule type" value="Genomic_DNA"/>
</dbReference>
<organism evidence="1 2">
    <name type="scientific">Enterococcus faecalis ATCC 6055</name>
    <dbReference type="NCBI Taxonomy" id="1169311"/>
    <lineage>
        <taxon>Bacteria</taxon>
        <taxon>Bacillati</taxon>
        <taxon>Bacillota</taxon>
        <taxon>Bacilli</taxon>
        <taxon>Lactobacillales</taxon>
        <taxon>Enterococcaceae</taxon>
        <taxon>Enterococcus</taxon>
    </lineage>
</organism>
<sequence length="29" mass="3110">MKFNKPELKKIGKTIQLGCMCGILVGTGT</sequence>
<evidence type="ECO:0000313" key="1">
    <source>
        <dbReference type="EMBL" id="EOK15809.1"/>
    </source>
</evidence>
<evidence type="ECO:0000313" key="2">
    <source>
        <dbReference type="Proteomes" id="UP000013638"/>
    </source>
</evidence>
<reference evidence="1 2" key="1">
    <citation type="submission" date="2013-02" db="EMBL/GenBank/DDBJ databases">
        <title>The Genome Sequence of Enterococcus faecalis ATCC_6055.</title>
        <authorList>
            <consortium name="The Broad Institute Genome Sequencing Platform"/>
            <consortium name="The Broad Institute Genome Sequencing Center for Infectious Disease"/>
            <person name="Earl A.M."/>
            <person name="Gilmore M.S."/>
            <person name="Lebreton F."/>
            <person name="Walker B."/>
            <person name="Young S.K."/>
            <person name="Zeng Q."/>
            <person name="Gargeya S."/>
            <person name="Fitzgerald M."/>
            <person name="Haas B."/>
            <person name="Abouelleil A."/>
            <person name="Alvarado L."/>
            <person name="Arachchi H.M."/>
            <person name="Berlin A.M."/>
            <person name="Chapman S.B."/>
            <person name="Dewar J."/>
            <person name="Goldberg J."/>
            <person name="Griggs A."/>
            <person name="Gujja S."/>
            <person name="Hansen M."/>
            <person name="Howarth C."/>
            <person name="Imamovic A."/>
            <person name="Larimer J."/>
            <person name="McCowan C."/>
            <person name="Murphy C."/>
            <person name="Neiman D."/>
            <person name="Pearson M."/>
            <person name="Priest M."/>
            <person name="Roberts A."/>
            <person name="Saif S."/>
            <person name="Shea T."/>
            <person name="Sisk P."/>
            <person name="Sykes S."/>
            <person name="Wortman J."/>
            <person name="Nusbaum C."/>
            <person name="Birren B."/>
        </authorList>
    </citation>
    <scope>NUCLEOTIDE SEQUENCE [LARGE SCALE GENOMIC DNA]</scope>
    <source>
        <strain evidence="1 2">ATCC 6055</strain>
    </source>
</reference>
<dbReference type="HOGENOM" id="CLU_3409232_0_0_9"/>
<gene>
    <name evidence="1" type="ORF">WOU_00525</name>
</gene>
<accession>R3L4T5</accession>
<comment type="caution">
    <text evidence="1">The sequence shown here is derived from an EMBL/GenBank/DDBJ whole genome shotgun (WGS) entry which is preliminary data.</text>
</comment>
<proteinExistence type="predicted"/>
<dbReference type="Proteomes" id="UP000013638">
    <property type="component" value="Unassembled WGS sequence"/>
</dbReference>